<dbReference type="NCBIfam" id="TIGR01409">
    <property type="entry name" value="TAT_signal_seq"/>
    <property type="match status" value="1"/>
</dbReference>
<dbReference type="InterPro" id="IPR006311">
    <property type="entry name" value="TAT_signal"/>
</dbReference>
<keyword evidence="10" id="KW-1185">Reference proteome</keyword>
<name>A0A151AFW7_9EURY</name>
<comment type="cofactor">
    <cofactor evidence="1">
        <name>Zn(2+)</name>
        <dbReference type="ChEBI" id="CHEBI:29105"/>
    </cofactor>
</comment>
<evidence type="ECO:0000256" key="4">
    <source>
        <dbReference type="ARBA" id="ARBA00022801"/>
    </source>
</evidence>
<dbReference type="InterPro" id="IPR000834">
    <property type="entry name" value="Peptidase_M14"/>
</dbReference>
<dbReference type="GO" id="GO:0006508">
    <property type="term" value="P:proteolysis"/>
    <property type="evidence" value="ECO:0007669"/>
    <property type="project" value="UniProtKB-KW"/>
</dbReference>
<evidence type="ECO:0000256" key="3">
    <source>
        <dbReference type="ARBA" id="ARBA00022670"/>
    </source>
</evidence>
<dbReference type="Pfam" id="PF00246">
    <property type="entry name" value="Peptidase_M14"/>
    <property type="match status" value="1"/>
</dbReference>
<reference evidence="9 10" key="1">
    <citation type="submission" date="2016-02" db="EMBL/GenBank/DDBJ databases">
        <title>Genome sequence of Halalkalicoccus paucihalophilus DSM 24557.</title>
        <authorList>
            <person name="Poehlein A."/>
            <person name="Daniel R."/>
        </authorList>
    </citation>
    <scope>NUCLEOTIDE SEQUENCE [LARGE SCALE GENOMIC DNA]</scope>
    <source>
        <strain evidence="9 10">DSM 24557</strain>
    </source>
</reference>
<evidence type="ECO:0000256" key="7">
    <source>
        <dbReference type="SAM" id="MobiDB-lite"/>
    </source>
</evidence>
<evidence type="ECO:0000313" key="9">
    <source>
        <dbReference type="EMBL" id="KYH26526.1"/>
    </source>
</evidence>
<evidence type="ECO:0000313" key="10">
    <source>
        <dbReference type="Proteomes" id="UP000075321"/>
    </source>
</evidence>
<keyword evidence="9" id="KW-0121">Carboxypeptidase</keyword>
<dbReference type="PROSITE" id="PS52035">
    <property type="entry name" value="PEPTIDASE_M14"/>
    <property type="match status" value="1"/>
</dbReference>
<dbReference type="EMBL" id="LTAZ01000004">
    <property type="protein sequence ID" value="KYH26526.1"/>
    <property type="molecule type" value="Genomic_DNA"/>
</dbReference>
<keyword evidence="6" id="KW-0482">Metalloprotease</keyword>
<keyword evidence="3" id="KW-0645">Protease</keyword>
<evidence type="ECO:0000256" key="6">
    <source>
        <dbReference type="ARBA" id="ARBA00023049"/>
    </source>
</evidence>
<keyword evidence="5" id="KW-0862">Zinc</keyword>
<dbReference type="GO" id="GO:0005615">
    <property type="term" value="C:extracellular space"/>
    <property type="evidence" value="ECO:0007669"/>
    <property type="project" value="TreeGrafter"/>
</dbReference>
<dbReference type="GO" id="GO:0008270">
    <property type="term" value="F:zinc ion binding"/>
    <property type="evidence" value="ECO:0007669"/>
    <property type="project" value="InterPro"/>
</dbReference>
<dbReference type="Proteomes" id="UP000075321">
    <property type="component" value="Unassembled WGS sequence"/>
</dbReference>
<protein>
    <submittedName>
        <fullName evidence="9">Zinc carboxypeptidase</fullName>
    </submittedName>
</protein>
<dbReference type="GO" id="GO:0004181">
    <property type="term" value="F:metallocarboxypeptidase activity"/>
    <property type="evidence" value="ECO:0007669"/>
    <property type="project" value="InterPro"/>
</dbReference>
<evidence type="ECO:0000259" key="8">
    <source>
        <dbReference type="PROSITE" id="PS52035"/>
    </source>
</evidence>
<evidence type="ECO:0000256" key="2">
    <source>
        <dbReference type="ARBA" id="ARBA00005988"/>
    </source>
</evidence>
<comment type="caution">
    <text evidence="9">The sequence shown here is derived from an EMBL/GenBank/DDBJ whole genome shotgun (WGS) entry which is preliminary data.</text>
</comment>
<feature type="region of interest" description="Disordered" evidence="7">
    <location>
        <begin position="516"/>
        <end position="535"/>
    </location>
</feature>
<dbReference type="SMART" id="SM00631">
    <property type="entry name" value="Zn_pept"/>
    <property type="match status" value="1"/>
</dbReference>
<dbReference type="PATRIC" id="fig|1008153.3.peg.1648"/>
<evidence type="ECO:0000256" key="1">
    <source>
        <dbReference type="ARBA" id="ARBA00001947"/>
    </source>
</evidence>
<feature type="region of interest" description="Disordered" evidence="7">
    <location>
        <begin position="589"/>
        <end position="616"/>
    </location>
</feature>
<evidence type="ECO:0000256" key="5">
    <source>
        <dbReference type="ARBA" id="ARBA00022833"/>
    </source>
</evidence>
<dbReference type="PANTHER" id="PTHR11705:SF143">
    <property type="entry name" value="SLL0236 PROTEIN"/>
    <property type="match status" value="1"/>
</dbReference>
<keyword evidence="4" id="KW-0378">Hydrolase</keyword>
<gene>
    <name evidence="9" type="ORF">HAPAU_16250</name>
</gene>
<comment type="similarity">
    <text evidence="2">Belongs to the peptidase M14 family.</text>
</comment>
<dbReference type="PANTHER" id="PTHR11705">
    <property type="entry name" value="PROTEASE FAMILY M14 CARBOXYPEPTIDASE A,B"/>
    <property type="match status" value="1"/>
</dbReference>
<sequence>MGSETARDESGGDRFADVAISRRRFVQLSAATAGALAFPGSAHSDYTSEKTGDRYEFVRNHTSEDYEIPTLIRVTDESGLGALADLDGIRTYRETRTPEPAAYGRLDEEAVSTVLDVEAVSTLEFSSGANPFWKLGEYPEGVFPDPSEAVGYIGFEETEAGLSSLADRHPDRLNLVSIGESPGHRDLFEGESDPKDLWVAELTTDVGDGGAFEEKEKLVYSLSIHGDERVGVEAGNRFIERVLAGEEPDVEALLEEVVLVFLYANPDGWVAREPRYSDQGEAFERVNATGVDPNRQYPTAGRIDPAHYPADPDGADLIDDSSGIDEGVPQRVAEHTPDSLAIAHHMRGYENVELFCDLHGMNWSEEFVVSLVANGQFDHRALAEMDRLNHAIGTGIEEEIGSLEENIEAISLGPERYDPVREEGGDLPDAEAMVPESLYDFGTVYDTLGYSTTGALTDWAAQSEAVGGLGAKSIALEMAFSNTISPMKPEYLPELMAVQAGAYLGTLRAMSREAPNLSAPEVSGERSTAVVTTDSLTRSSDTLPFVGAESERTRTTAEIDANGVGTIPLTVSPPTDEISVHVRTTGSEPIHATLSDPDGAERRSFDGAGGGSKREAGWTIADPAVGRWHVTVENPRSASTEVAVLVDAVVSDTSDGAPDPRDVLGYEQRLYDSTPLAYFESYAEFTEGSVEFVSPAEVEAGVLVENDGPVYDNVVLIHDAIEATDAIDEYIEAGGTLVLTDSGVSLLCDLHAASVAPIDSRAVSTATHELAALDEHRAGSHALLENTREIERELWTLAPKGYANSGDAPTTTVVPEVFEAVGGSIAATIGGDVAVGSIGNVHVIGSLLPPSSQAHLHPFGLLDHSVSLLGHTILSNALGYKIDRGENEPLF</sequence>
<dbReference type="OrthoDB" id="202058at2157"/>
<dbReference type="AlphaFoldDB" id="A0A151AFW7"/>
<dbReference type="SUPFAM" id="SSF53187">
    <property type="entry name" value="Zn-dependent exopeptidases"/>
    <property type="match status" value="1"/>
</dbReference>
<accession>A0A151AFW7</accession>
<dbReference type="InterPro" id="IPR019546">
    <property type="entry name" value="TAT_signal_bac_arc"/>
</dbReference>
<dbReference type="Gene3D" id="3.40.630.10">
    <property type="entry name" value="Zn peptidases"/>
    <property type="match status" value="1"/>
</dbReference>
<dbReference type="RefSeq" id="WP_084383681.1">
    <property type="nucleotide sequence ID" value="NZ_LTAZ01000004.1"/>
</dbReference>
<dbReference type="PROSITE" id="PS51318">
    <property type="entry name" value="TAT"/>
    <property type="match status" value="1"/>
</dbReference>
<feature type="domain" description="Peptidase M14" evidence="8">
    <location>
        <begin position="151"/>
        <end position="502"/>
    </location>
</feature>
<proteinExistence type="inferred from homology"/>
<organism evidence="9 10">
    <name type="scientific">Halalkalicoccus paucihalophilus</name>
    <dbReference type="NCBI Taxonomy" id="1008153"/>
    <lineage>
        <taxon>Archaea</taxon>
        <taxon>Methanobacteriati</taxon>
        <taxon>Methanobacteriota</taxon>
        <taxon>Stenosarchaea group</taxon>
        <taxon>Halobacteria</taxon>
        <taxon>Halobacteriales</taxon>
        <taxon>Halococcaceae</taxon>
        <taxon>Halalkalicoccus</taxon>
    </lineage>
</organism>